<protein>
    <submittedName>
        <fullName evidence="7">Uncharacterized protein</fullName>
    </submittedName>
</protein>
<gene>
    <name evidence="7" type="ORF">TSG867_LOCUS4115</name>
</gene>
<evidence type="ECO:0000256" key="3">
    <source>
        <dbReference type="ARBA" id="ARBA00023069"/>
    </source>
</evidence>
<evidence type="ECO:0000256" key="4">
    <source>
        <dbReference type="ARBA" id="ARBA00023212"/>
    </source>
</evidence>
<sequence length="699" mass="80682">MSRDQLENKTELSTISTKMNSREMPFAYSLNVETPSQLVDIMRDQGVYLPMNIGVKQMAEIRFVILTRRLRQIPFDIIKIDDCWFIDKVFHRELNNYLKQGDRILIINKTMISHQLEEIDIFKLILHSSIPFVLWVTWDIGKNSNPIEHVNVIDTVVLDTFLNYQKLFRQHENEKAYIDAKAYLLQTNHYSDISLYDHLACVITHAIQSQQDNMNDLLENLNQTVQYQILESNLRPVKDNTKLTMLKIHAQLLEGKERDLIKSKDYIITAVPNLMEMAYFCSTAGYGIHTTEMILIGSAMKRLNSEINCIEMKFWGKIFGLHCDYYIIQVQHEKEMKFDEIDIINRSKHSNYRIEAKTNQDQNVQLEVPSEPHGIGTNQYTYFVTNSPGLAWTKLSDVKPSMIDHARKIRCLFTGCLSTKVEDFPPYPGLERDYLRAQIARITATTHISPAGFYILTDNNDEEEAEEMTFNNERKDPNIILNPEFNNDPTNPITVEQLVDKDLQEWVHSLPEILSQGRTRFWRPPSTLATHFSKEGGEEEEEGGEEEEEEEGNDDNEETLDRNSVEIPAPLLQPIGDDKNLHTSQISWSIGLTMSIMHEYSLCYVRSNVWPGAFTLGHAGNFFNLYVGWGQKYEQFSPSQTSLPKVEFAKEFIEKNDPTVEVENAIEQAQRETASESMSDEYMSADDDSGEEMLTGEDD</sequence>
<evidence type="ECO:0000256" key="6">
    <source>
        <dbReference type="SAM" id="MobiDB-lite"/>
    </source>
</evidence>
<comment type="subcellular location">
    <subcellularLocation>
        <location evidence="1">Cytoplasm</location>
        <location evidence="1">Cytoskeleton</location>
        <location evidence="1">Cilium axoneme</location>
    </subcellularLocation>
</comment>
<keyword evidence="4" id="KW-0206">Cytoskeleton</keyword>
<evidence type="ECO:0000313" key="7">
    <source>
        <dbReference type="EMBL" id="CAF4267559.1"/>
    </source>
</evidence>
<feature type="compositionally biased region" description="Acidic residues" evidence="6">
    <location>
        <begin position="537"/>
        <end position="558"/>
    </location>
</feature>
<dbReference type="Pfam" id="PF04712">
    <property type="entry name" value="Radial_spoke"/>
    <property type="match status" value="1"/>
</dbReference>
<feature type="region of interest" description="Disordered" evidence="6">
    <location>
        <begin position="669"/>
        <end position="699"/>
    </location>
</feature>
<dbReference type="GO" id="GO:0060294">
    <property type="term" value="P:cilium movement involved in cell motility"/>
    <property type="evidence" value="ECO:0007669"/>
    <property type="project" value="InterPro"/>
</dbReference>
<dbReference type="InterPro" id="IPR006802">
    <property type="entry name" value="Radial_spoke"/>
</dbReference>
<accession>A0A820FNV0</accession>
<dbReference type="EMBL" id="CAJOBQ010000130">
    <property type="protein sequence ID" value="CAF4267559.1"/>
    <property type="molecule type" value="Genomic_DNA"/>
</dbReference>
<dbReference type="GO" id="GO:0001534">
    <property type="term" value="C:radial spoke"/>
    <property type="evidence" value="ECO:0007669"/>
    <property type="project" value="InterPro"/>
</dbReference>
<evidence type="ECO:0000256" key="5">
    <source>
        <dbReference type="ARBA" id="ARBA00023273"/>
    </source>
</evidence>
<organism evidence="7 8">
    <name type="scientific">Rotaria socialis</name>
    <dbReference type="NCBI Taxonomy" id="392032"/>
    <lineage>
        <taxon>Eukaryota</taxon>
        <taxon>Metazoa</taxon>
        <taxon>Spiralia</taxon>
        <taxon>Gnathifera</taxon>
        <taxon>Rotifera</taxon>
        <taxon>Eurotatoria</taxon>
        <taxon>Bdelloidea</taxon>
        <taxon>Philodinida</taxon>
        <taxon>Philodinidae</taxon>
        <taxon>Rotaria</taxon>
    </lineage>
</organism>
<keyword evidence="2" id="KW-0963">Cytoplasm</keyword>
<reference evidence="7" key="1">
    <citation type="submission" date="2021-02" db="EMBL/GenBank/DDBJ databases">
        <authorList>
            <person name="Nowell W R."/>
        </authorList>
    </citation>
    <scope>NUCLEOTIDE SEQUENCE</scope>
</reference>
<comment type="caution">
    <text evidence="7">The sequence shown here is derived from an EMBL/GenBank/DDBJ whole genome shotgun (WGS) entry which is preliminary data.</text>
</comment>
<feature type="region of interest" description="Disordered" evidence="6">
    <location>
        <begin position="528"/>
        <end position="561"/>
    </location>
</feature>
<feature type="compositionally biased region" description="Acidic residues" evidence="6">
    <location>
        <begin position="683"/>
        <end position="699"/>
    </location>
</feature>
<dbReference type="Proteomes" id="UP000663862">
    <property type="component" value="Unassembled WGS sequence"/>
</dbReference>
<dbReference type="GO" id="GO:0035082">
    <property type="term" value="P:axoneme assembly"/>
    <property type="evidence" value="ECO:0007669"/>
    <property type="project" value="TreeGrafter"/>
</dbReference>
<evidence type="ECO:0000256" key="1">
    <source>
        <dbReference type="ARBA" id="ARBA00004430"/>
    </source>
</evidence>
<dbReference type="PANTHER" id="PTHR13159:SF0">
    <property type="entry name" value="RADIAL SPOKE HEAD 6 HOMOLOG A"/>
    <property type="match status" value="1"/>
</dbReference>
<dbReference type="AlphaFoldDB" id="A0A820FNV0"/>
<keyword evidence="3" id="KW-0969">Cilium</keyword>
<dbReference type="PANTHER" id="PTHR13159">
    <property type="entry name" value="RADIAL SPOKEHEAD-RELATED"/>
    <property type="match status" value="1"/>
</dbReference>
<evidence type="ECO:0000313" key="8">
    <source>
        <dbReference type="Proteomes" id="UP000663862"/>
    </source>
</evidence>
<evidence type="ECO:0000256" key="2">
    <source>
        <dbReference type="ARBA" id="ARBA00022490"/>
    </source>
</evidence>
<name>A0A820FNV0_9BILA</name>
<keyword evidence="5" id="KW-0966">Cell projection</keyword>
<proteinExistence type="predicted"/>